<feature type="domain" description="RRM" evidence="3">
    <location>
        <begin position="51"/>
        <end position="129"/>
    </location>
</feature>
<feature type="compositionally biased region" description="Basic residues" evidence="2">
    <location>
        <begin position="146"/>
        <end position="162"/>
    </location>
</feature>
<organism evidence="4 5">
    <name type="scientific">Dendrobium thyrsiflorum</name>
    <name type="common">Pinecone-like raceme dendrobium</name>
    <name type="synonym">Orchid</name>
    <dbReference type="NCBI Taxonomy" id="117978"/>
    <lineage>
        <taxon>Eukaryota</taxon>
        <taxon>Viridiplantae</taxon>
        <taxon>Streptophyta</taxon>
        <taxon>Embryophyta</taxon>
        <taxon>Tracheophyta</taxon>
        <taxon>Spermatophyta</taxon>
        <taxon>Magnoliopsida</taxon>
        <taxon>Liliopsida</taxon>
        <taxon>Asparagales</taxon>
        <taxon>Orchidaceae</taxon>
        <taxon>Epidendroideae</taxon>
        <taxon>Malaxideae</taxon>
        <taxon>Dendrobiinae</taxon>
        <taxon>Dendrobium</taxon>
    </lineage>
</organism>
<feature type="region of interest" description="Disordered" evidence="2">
    <location>
        <begin position="1"/>
        <end position="49"/>
    </location>
</feature>
<dbReference type="PROSITE" id="PS50102">
    <property type="entry name" value="RRM"/>
    <property type="match status" value="1"/>
</dbReference>
<feature type="compositionally biased region" description="Low complexity" evidence="2">
    <location>
        <begin position="10"/>
        <end position="43"/>
    </location>
</feature>
<feature type="compositionally biased region" description="Basic residues" evidence="2">
    <location>
        <begin position="252"/>
        <end position="262"/>
    </location>
</feature>
<comment type="caution">
    <text evidence="4">The sequence shown here is derived from an EMBL/GenBank/DDBJ whole genome shotgun (WGS) entry which is preliminary data.</text>
</comment>
<feature type="compositionally biased region" description="Basic residues" evidence="2">
    <location>
        <begin position="227"/>
        <end position="236"/>
    </location>
</feature>
<evidence type="ECO:0000313" key="4">
    <source>
        <dbReference type="EMBL" id="KAL0911801.1"/>
    </source>
</evidence>
<dbReference type="AlphaFoldDB" id="A0ABD0UN83"/>
<dbReference type="EMBL" id="JANQDX010000015">
    <property type="protein sequence ID" value="KAL0911801.1"/>
    <property type="molecule type" value="Genomic_DNA"/>
</dbReference>
<feature type="compositionally biased region" description="Low complexity" evidence="2">
    <location>
        <begin position="172"/>
        <end position="183"/>
    </location>
</feature>
<proteinExistence type="predicted"/>
<gene>
    <name evidence="4" type="ORF">M5K25_019966</name>
</gene>
<name>A0ABD0UN83_DENTH</name>
<keyword evidence="1" id="KW-0694">RNA-binding</keyword>
<feature type="compositionally biased region" description="Low complexity" evidence="2">
    <location>
        <begin position="293"/>
        <end position="312"/>
    </location>
</feature>
<dbReference type="InterPro" id="IPR000504">
    <property type="entry name" value="RRM_dom"/>
</dbReference>
<dbReference type="CDD" id="cd00590">
    <property type="entry name" value="RRM_SF"/>
    <property type="match status" value="1"/>
</dbReference>
<evidence type="ECO:0000313" key="5">
    <source>
        <dbReference type="Proteomes" id="UP001552299"/>
    </source>
</evidence>
<dbReference type="InterPro" id="IPR050441">
    <property type="entry name" value="RBM"/>
</dbReference>
<dbReference type="Gene3D" id="3.30.70.330">
    <property type="match status" value="1"/>
</dbReference>
<feature type="compositionally biased region" description="Low complexity" evidence="2">
    <location>
        <begin position="237"/>
        <end position="251"/>
    </location>
</feature>
<dbReference type="GO" id="GO:0003723">
    <property type="term" value="F:RNA binding"/>
    <property type="evidence" value="ECO:0007669"/>
    <property type="project" value="UniProtKB-UniRule"/>
</dbReference>
<dbReference type="SUPFAM" id="SSF54928">
    <property type="entry name" value="RNA-binding domain, RBD"/>
    <property type="match status" value="1"/>
</dbReference>
<dbReference type="Pfam" id="PF00076">
    <property type="entry name" value="RRM_1"/>
    <property type="match status" value="1"/>
</dbReference>
<keyword evidence="5" id="KW-1185">Reference proteome</keyword>
<dbReference type="InterPro" id="IPR012677">
    <property type="entry name" value="Nucleotide-bd_a/b_plait_sf"/>
</dbReference>
<feature type="compositionally biased region" description="Basic residues" evidence="2">
    <location>
        <begin position="184"/>
        <end position="201"/>
    </location>
</feature>
<accession>A0ABD0UN83</accession>
<feature type="region of interest" description="Disordered" evidence="2">
    <location>
        <begin position="127"/>
        <end position="312"/>
    </location>
</feature>
<evidence type="ECO:0000256" key="2">
    <source>
        <dbReference type="SAM" id="MobiDB-lite"/>
    </source>
</evidence>
<evidence type="ECO:0000256" key="1">
    <source>
        <dbReference type="PROSITE-ProRule" id="PRU00176"/>
    </source>
</evidence>
<dbReference type="InterPro" id="IPR035979">
    <property type="entry name" value="RBD_domain_sf"/>
</dbReference>
<sequence>MSHTRRSRYSSRSASPYQQSRPFSRSLSRTPSRSRSWSRGSDSADAVNPGNNLYVTGLSSNVSKAELQDHFAREGKVVDVHLVVDPYSRESRGFGFVTMGRIEEAERCIKYLDGSILDGRVITVEKAKRGRGRTPTPGRYLGLRRIPPHRRSPSRSPYRSRRFSNSDRERSYSPYYYRRSPSPYRRRRRYNPSPNTRRRYHSSLESRSRSRSTSPYYSSRSPSPSPRVRRRSRRSYSRSFSPAVRTSYRRSISPRRSYRRRYSSSVSPTRHRRSPSHTTVSNKKRHSRESYSHSRSFSSHSRTVSTSSNRSS</sequence>
<feature type="compositionally biased region" description="Low complexity" evidence="2">
    <location>
        <begin position="211"/>
        <end position="222"/>
    </location>
</feature>
<dbReference type="Proteomes" id="UP001552299">
    <property type="component" value="Unassembled WGS sequence"/>
</dbReference>
<protein>
    <recommendedName>
        <fullName evidence="3">RRM domain-containing protein</fullName>
    </recommendedName>
</protein>
<dbReference type="SMART" id="SM00360">
    <property type="entry name" value="RRM"/>
    <property type="match status" value="1"/>
</dbReference>
<dbReference type="PANTHER" id="PTHR48034">
    <property type="entry name" value="TRANSFORMER-2 SEX-DETERMINING PROTEIN-RELATED"/>
    <property type="match status" value="1"/>
</dbReference>
<evidence type="ECO:0000259" key="3">
    <source>
        <dbReference type="PROSITE" id="PS50102"/>
    </source>
</evidence>
<reference evidence="4 5" key="1">
    <citation type="journal article" date="2024" name="Plant Biotechnol. J.">
        <title>Dendrobium thyrsiflorum genome and its molecular insights into genes involved in important horticultural traits.</title>
        <authorList>
            <person name="Chen B."/>
            <person name="Wang J.Y."/>
            <person name="Zheng P.J."/>
            <person name="Li K.L."/>
            <person name="Liang Y.M."/>
            <person name="Chen X.F."/>
            <person name="Zhang C."/>
            <person name="Zhao X."/>
            <person name="He X."/>
            <person name="Zhang G.Q."/>
            <person name="Liu Z.J."/>
            <person name="Xu Q."/>
        </authorList>
    </citation>
    <scope>NUCLEOTIDE SEQUENCE [LARGE SCALE GENOMIC DNA]</scope>
    <source>
        <strain evidence="4">GZMU011</strain>
    </source>
</reference>